<evidence type="ECO:0000313" key="1">
    <source>
        <dbReference type="EMBL" id="KNZ59713.1"/>
    </source>
</evidence>
<comment type="caution">
    <text evidence="1">The sequence shown here is derived from an EMBL/GenBank/DDBJ whole genome shotgun (WGS) entry which is preliminary data.</text>
</comment>
<dbReference type="AlphaFoldDB" id="A0A0L6VG31"/>
<accession>A0A0L6VG31</accession>
<reference evidence="1 2" key="1">
    <citation type="submission" date="2015-08" db="EMBL/GenBank/DDBJ databases">
        <title>Next Generation Sequencing and Analysis of the Genome of Puccinia sorghi L Schw, the Causal Agent of Maize Common Rust.</title>
        <authorList>
            <person name="Rochi L."/>
            <person name="Burguener G."/>
            <person name="Darino M."/>
            <person name="Turjanski A."/>
            <person name="Kreff E."/>
            <person name="Dieguez M.J."/>
            <person name="Sacco F."/>
        </authorList>
    </citation>
    <scope>NUCLEOTIDE SEQUENCE [LARGE SCALE GENOMIC DNA]</scope>
    <source>
        <strain evidence="1 2">RO10H11247</strain>
    </source>
</reference>
<keyword evidence="2" id="KW-1185">Reference proteome</keyword>
<name>A0A0L6VG31_9BASI</name>
<dbReference type="OrthoDB" id="2642487at2759"/>
<evidence type="ECO:0008006" key="3">
    <source>
        <dbReference type="Google" id="ProtNLM"/>
    </source>
</evidence>
<proteinExistence type="predicted"/>
<dbReference type="EMBL" id="LAVV01006478">
    <property type="protein sequence ID" value="KNZ59713.1"/>
    <property type="molecule type" value="Genomic_DNA"/>
</dbReference>
<dbReference type="VEuPathDB" id="FungiDB:VP01_1677g3"/>
<sequence>MLLVDNDHVHFSIFHQLTRKKKWSEIMQLVERHQGIPQIVGAIDGIHIPVAIPPNKNGWQGEFPQC</sequence>
<evidence type="ECO:0000313" key="2">
    <source>
        <dbReference type="Proteomes" id="UP000037035"/>
    </source>
</evidence>
<protein>
    <recommendedName>
        <fullName evidence="3">DDE Tnp4 domain-containing protein</fullName>
    </recommendedName>
</protein>
<gene>
    <name evidence="1" type="ORF">VP01_1677g3</name>
</gene>
<dbReference type="Proteomes" id="UP000037035">
    <property type="component" value="Unassembled WGS sequence"/>
</dbReference>
<organism evidence="1 2">
    <name type="scientific">Puccinia sorghi</name>
    <dbReference type="NCBI Taxonomy" id="27349"/>
    <lineage>
        <taxon>Eukaryota</taxon>
        <taxon>Fungi</taxon>
        <taxon>Dikarya</taxon>
        <taxon>Basidiomycota</taxon>
        <taxon>Pucciniomycotina</taxon>
        <taxon>Pucciniomycetes</taxon>
        <taxon>Pucciniales</taxon>
        <taxon>Pucciniaceae</taxon>
        <taxon>Puccinia</taxon>
    </lineage>
</organism>